<evidence type="ECO:0000313" key="1">
    <source>
        <dbReference type="EMBL" id="KKT39166.1"/>
    </source>
</evidence>
<organism evidence="1 2">
    <name type="scientific">Candidatus Gottesmanbacteria bacterium GW2011_GWB1_44_11c</name>
    <dbReference type="NCBI Taxonomy" id="1618447"/>
    <lineage>
        <taxon>Bacteria</taxon>
        <taxon>Candidatus Gottesmaniibacteriota</taxon>
    </lineage>
</organism>
<evidence type="ECO:0000313" key="2">
    <source>
        <dbReference type="Proteomes" id="UP000034617"/>
    </source>
</evidence>
<sequence>MFKWKKLGRVFNPTEVKGKRWLKEFAQAPSAVVFNKFVRVYFACRPPRDKNGQYVSYTAYIDLNKKNLSEIVNVAQKPIFDLGELGTFDEFGTYPTSVIKYKDELIAYYGGWTRCVSVPWNIAIGMAKSSNGGKTFAKIGAGPVLSYSIDEPFILSGPKIRRFNGRWCLWYIAGRKWIVDRGRPEAVFKIRVAFSDNGIDWKRFGKDLIENKLEENEVQASPDVIFYKGKYHMFFCYKYSTNFRKNTRGYRIGYAYSDDMIHWTRDDSQVGIDISEEGWDSESIAYPHVFELDNTLYMLYLGNEVGRFGFGLAKLESYISQ</sequence>
<dbReference type="EMBL" id="LCHM01000001">
    <property type="protein sequence ID" value="KKT39166.1"/>
    <property type="molecule type" value="Genomic_DNA"/>
</dbReference>
<comment type="caution">
    <text evidence="1">The sequence shown here is derived from an EMBL/GenBank/DDBJ whole genome shotgun (WGS) entry which is preliminary data.</text>
</comment>
<dbReference type="PANTHER" id="PTHR35279">
    <property type="match status" value="1"/>
</dbReference>
<dbReference type="AlphaFoldDB" id="A0A0G1GVQ2"/>
<reference evidence="1 2" key="1">
    <citation type="journal article" date="2015" name="Nature">
        <title>rRNA introns, odd ribosomes, and small enigmatic genomes across a large radiation of phyla.</title>
        <authorList>
            <person name="Brown C.T."/>
            <person name="Hug L.A."/>
            <person name="Thomas B.C."/>
            <person name="Sharon I."/>
            <person name="Castelle C.J."/>
            <person name="Singh A."/>
            <person name="Wilkins M.J."/>
            <person name="Williams K.H."/>
            <person name="Banfield J.F."/>
        </authorList>
    </citation>
    <scope>NUCLEOTIDE SEQUENCE [LARGE SCALE GENOMIC DNA]</scope>
</reference>
<dbReference type="PATRIC" id="fig|1618447.3.peg.76"/>
<gene>
    <name evidence="1" type="ORF">UW22_C0001G0077</name>
</gene>
<name>A0A0G1GVQ2_9BACT</name>
<dbReference type="PANTHER" id="PTHR35279:SF1">
    <property type="entry name" value="ARABINANASE_LEVANSUCRASE_INVERTASE"/>
    <property type="match status" value="1"/>
</dbReference>
<protein>
    <recommendedName>
        <fullName evidence="3">Glycosylase</fullName>
    </recommendedName>
</protein>
<dbReference type="Proteomes" id="UP000034617">
    <property type="component" value="Unassembled WGS sequence"/>
</dbReference>
<proteinExistence type="predicted"/>
<dbReference type="SUPFAM" id="SSF75005">
    <property type="entry name" value="Arabinanase/levansucrase/invertase"/>
    <property type="match status" value="1"/>
</dbReference>
<dbReference type="Gene3D" id="2.115.10.20">
    <property type="entry name" value="Glycosyl hydrolase domain, family 43"/>
    <property type="match status" value="2"/>
</dbReference>
<evidence type="ECO:0008006" key="3">
    <source>
        <dbReference type="Google" id="ProtNLM"/>
    </source>
</evidence>
<dbReference type="InterPro" id="IPR023296">
    <property type="entry name" value="Glyco_hydro_beta-prop_sf"/>
</dbReference>
<accession>A0A0G1GVQ2</accession>